<organism evidence="1 2">
    <name type="scientific">Marseilla massiliensis</name>
    <dbReference type="NCBI Taxonomy" id="1841864"/>
    <lineage>
        <taxon>Bacteria</taxon>
        <taxon>Pseudomonadati</taxon>
        <taxon>Bacteroidota</taxon>
        <taxon>Bacteroidia</taxon>
        <taxon>Bacteroidales</taxon>
        <taxon>Prevotellaceae</taxon>
        <taxon>Marseilla</taxon>
    </lineage>
</organism>
<gene>
    <name evidence="1" type="ORF">H6A34_08625</name>
</gene>
<evidence type="ECO:0000313" key="2">
    <source>
        <dbReference type="Proteomes" id="UP000706891"/>
    </source>
</evidence>
<comment type="caution">
    <text evidence="1">The sequence shown here is derived from an EMBL/GenBank/DDBJ whole genome shotgun (WGS) entry which is preliminary data.</text>
</comment>
<dbReference type="Proteomes" id="UP000706891">
    <property type="component" value="Unassembled WGS sequence"/>
</dbReference>
<reference evidence="1" key="1">
    <citation type="submission" date="2020-08" db="EMBL/GenBank/DDBJ databases">
        <authorList>
            <person name="Cejkova D."/>
            <person name="Kubasova T."/>
            <person name="Jahodarova E."/>
            <person name="Rychlik I."/>
        </authorList>
    </citation>
    <scope>NUCLEOTIDE SEQUENCE</scope>
    <source>
        <strain evidence="1">An824</strain>
    </source>
</reference>
<sequence>MKLNASIELKSRLTHAAENGSVIAADILTEIKRNADVAEIIRGSYNFFSTKRKRSNMESYQRIRIMVTACNKDLANENFSDRNNPQAPWFPENRTDLEPSKFVRLFKNLPEYSDTDMAYFASAICIDSKVTVKLLEGVQDFFEAYNGENYGHTADSSESCLHNSCMRHESMARNAADFYVNFAGAKILVARDSGNNVLGRAVVWENVKSLSEDTPAAGLTMLDRVYFTHSFVAEMMKEHARNLGITFRKTCNDYSHTKEVTALNDDVDSEIRRGNPYYLRLAVEVPAHKWHKKGAPYMDTFFSVHLDRDGMELRNFDSVEAIATLRNTSGNATQTRSVCPNCGSLHNLTDNAFCPSCRQLLYQHTEFGDVMRSGVVEYGGRAYPSVLFKKKRPKPAMRLYLQVNKLYMA</sequence>
<protein>
    <submittedName>
        <fullName evidence="1">Uncharacterized protein</fullName>
    </submittedName>
</protein>
<dbReference type="AlphaFoldDB" id="A0A938WTG8"/>
<proteinExistence type="predicted"/>
<dbReference type="EMBL" id="JACJJG010000043">
    <property type="protein sequence ID" value="MBM6673938.1"/>
    <property type="molecule type" value="Genomic_DNA"/>
</dbReference>
<name>A0A938WTG8_9BACT</name>
<dbReference type="RefSeq" id="WP_205104909.1">
    <property type="nucleotide sequence ID" value="NZ_JACJJG010000043.1"/>
</dbReference>
<keyword evidence="2" id="KW-1185">Reference proteome</keyword>
<accession>A0A938WTG8</accession>
<reference evidence="1" key="2">
    <citation type="journal article" date="2021" name="Sci. Rep.">
        <title>The distribution of antibiotic resistance genes in chicken gut microbiota commensals.</title>
        <authorList>
            <person name="Juricova H."/>
            <person name="Matiasovicova J."/>
            <person name="Kubasova T."/>
            <person name="Cejkova D."/>
            <person name="Rychlik I."/>
        </authorList>
    </citation>
    <scope>NUCLEOTIDE SEQUENCE</scope>
    <source>
        <strain evidence="1">An824</strain>
    </source>
</reference>
<evidence type="ECO:0000313" key="1">
    <source>
        <dbReference type="EMBL" id="MBM6673938.1"/>
    </source>
</evidence>